<dbReference type="InterPro" id="IPR029056">
    <property type="entry name" value="Ribokinase-like"/>
</dbReference>
<dbReference type="RefSeq" id="WP_353332114.1">
    <property type="nucleotide sequence ID" value="NZ_AP028055.1"/>
</dbReference>
<dbReference type="PANTHER" id="PTHR43320">
    <property type="entry name" value="SUGAR KINASE"/>
    <property type="match status" value="1"/>
</dbReference>
<protein>
    <submittedName>
        <fullName evidence="5">2-dehydro-3-deoxygluconokinase</fullName>
    </submittedName>
</protein>
<name>A0ABM8I6L8_9BACE</name>
<evidence type="ECO:0000256" key="2">
    <source>
        <dbReference type="ARBA" id="ARBA00022679"/>
    </source>
</evidence>
<dbReference type="SUPFAM" id="SSF53613">
    <property type="entry name" value="Ribokinase-like"/>
    <property type="match status" value="1"/>
</dbReference>
<proteinExistence type="inferred from homology"/>
<evidence type="ECO:0000259" key="4">
    <source>
        <dbReference type="Pfam" id="PF00294"/>
    </source>
</evidence>
<evidence type="ECO:0000313" key="5">
    <source>
        <dbReference type="EMBL" id="BEG97763.1"/>
    </source>
</evidence>
<accession>A0ABM8I6L8</accession>
<evidence type="ECO:0000256" key="3">
    <source>
        <dbReference type="ARBA" id="ARBA00022777"/>
    </source>
</evidence>
<evidence type="ECO:0000313" key="6">
    <source>
        <dbReference type="Proteomes" id="UP001496674"/>
    </source>
</evidence>
<dbReference type="InterPro" id="IPR011611">
    <property type="entry name" value="PfkB_dom"/>
</dbReference>
<keyword evidence="3" id="KW-0418">Kinase</keyword>
<dbReference type="Pfam" id="PF00294">
    <property type="entry name" value="PfkB"/>
    <property type="match status" value="1"/>
</dbReference>
<keyword evidence="2" id="KW-0808">Transferase</keyword>
<dbReference type="CDD" id="cd01166">
    <property type="entry name" value="KdgK"/>
    <property type="match status" value="1"/>
</dbReference>
<dbReference type="Gene3D" id="3.40.1190.20">
    <property type="match status" value="1"/>
</dbReference>
<comment type="similarity">
    <text evidence="1">Belongs to the carbohydrate kinase PfkB family.</text>
</comment>
<keyword evidence="6" id="KW-1185">Reference proteome</keyword>
<gene>
    <name evidence="5" type="ORF">BSYN_00280</name>
</gene>
<organism evidence="5 6">
    <name type="scientific">Bacteroides sedimenti</name>
    <dbReference type="NCBI Taxonomy" id="2136147"/>
    <lineage>
        <taxon>Bacteria</taxon>
        <taxon>Pseudomonadati</taxon>
        <taxon>Bacteroidota</taxon>
        <taxon>Bacteroidia</taxon>
        <taxon>Bacteroidales</taxon>
        <taxon>Bacteroidaceae</taxon>
        <taxon>Bacteroides</taxon>
    </lineage>
</organism>
<evidence type="ECO:0000256" key="1">
    <source>
        <dbReference type="ARBA" id="ARBA00010688"/>
    </source>
</evidence>
<dbReference type="EMBL" id="AP028055">
    <property type="protein sequence ID" value="BEG97763.1"/>
    <property type="molecule type" value="Genomic_DNA"/>
</dbReference>
<feature type="domain" description="Carbohydrate kinase PfkB" evidence="4">
    <location>
        <begin position="4"/>
        <end position="205"/>
    </location>
</feature>
<sequence length="347" mass="38249">MANRIVTFGEVLLRLSPRDYLRFSQANEFIATYGGSEANVAVSLASFGLESDFVTRLPQNDIAEACVKELRSHNVGTNKIVYGGERLGIYFLENGAVARQSKVVYDRADSSFATLQPGMIDWKEVLKDAKWFHWSGVAAAVSQGAADACLEGIKVADSMGLTISCDLNYRKNLWKYGKTPEEVMLPMVQYSDVIFGSEPEYEKVLDITPVGFKAVTANEEMNLEGFKSVGEKVMERVPRCKKMFLELRNSINANHNTIAGIAYSNNSLKYSRIYDITHNVDRVGVGDAFCGGMIYGLIAYPEDDQKALDFAIAASCLKNTISGDFNLITVSEVENLMKGDGSGRVSR</sequence>
<dbReference type="InterPro" id="IPR052700">
    <property type="entry name" value="Carb_kinase_PfkB-like"/>
</dbReference>
<reference evidence="5 6" key="1">
    <citation type="submission" date="2023-04" db="EMBL/GenBank/DDBJ databases">
        <title>Draft genome sequence of acteroides sedimenti strain YN3PY1.</title>
        <authorList>
            <person name="Yoshida N."/>
        </authorList>
    </citation>
    <scope>NUCLEOTIDE SEQUENCE [LARGE SCALE GENOMIC DNA]</scope>
    <source>
        <strain evidence="5 6">YN3PY1</strain>
    </source>
</reference>
<dbReference type="PANTHER" id="PTHR43320:SF2">
    <property type="entry name" value="2-DEHYDRO-3-DEOXYGLUCONOKINASE_2-DEHYDRO-3-DEOXYGALACTONOKINASE"/>
    <property type="match status" value="1"/>
</dbReference>
<dbReference type="Proteomes" id="UP001496674">
    <property type="component" value="Chromosome"/>
</dbReference>